<dbReference type="CDD" id="cd11642">
    <property type="entry name" value="SUMT"/>
    <property type="match status" value="1"/>
</dbReference>
<accession>A0A3N4DQ65</accession>
<reference evidence="13" key="2">
    <citation type="submission" date="2018-11" db="EMBL/GenBank/DDBJ databases">
        <title>Shewanella sp. R106.</title>
        <authorList>
            <person name="Hwang Y.J."/>
            <person name="Hwang C.Y."/>
        </authorList>
    </citation>
    <scope>NUCLEOTIDE SEQUENCE [LARGE SCALE GENOMIC DNA]</scope>
    <source>
        <strain evidence="13">R106</strain>
    </source>
</reference>
<evidence type="ECO:0000313" key="13">
    <source>
        <dbReference type="Proteomes" id="UP000278855"/>
    </source>
</evidence>
<dbReference type="Gene3D" id="3.40.1010.10">
    <property type="entry name" value="Cobalt-precorrin-4 Transmethylase, Domain 1"/>
    <property type="match status" value="1"/>
</dbReference>
<dbReference type="EC" id="2.1.1.107" evidence="2"/>
<dbReference type="InterPro" id="IPR035996">
    <property type="entry name" value="4pyrrol_Methylase_sf"/>
</dbReference>
<dbReference type="Proteomes" id="UP000273778">
    <property type="component" value="Chromosome"/>
</dbReference>
<dbReference type="Gene3D" id="3.30.950.10">
    <property type="entry name" value="Methyltransferase, Cobalt-precorrin-4 Transmethylase, Domain 2"/>
    <property type="match status" value="1"/>
</dbReference>
<dbReference type="RefSeq" id="WP_124013770.1">
    <property type="nucleotide sequence ID" value="NZ_CP034073.1"/>
</dbReference>
<keyword evidence="4 11" id="KW-0808">Transferase</keyword>
<evidence type="ECO:0000256" key="6">
    <source>
        <dbReference type="ARBA" id="ARBA00023244"/>
    </source>
</evidence>
<evidence type="ECO:0000256" key="5">
    <source>
        <dbReference type="ARBA" id="ARBA00022691"/>
    </source>
</evidence>
<dbReference type="InterPro" id="IPR050161">
    <property type="entry name" value="Siro_Cobalamin_biosynth"/>
</dbReference>
<gene>
    <name evidence="11" type="primary">cobA</name>
    <name evidence="11" type="ORF">EGC77_17810</name>
    <name evidence="10" type="ORF">EGC80_13955</name>
</gene>
<evidence type="ECO:0000256" key="1">
    <source>
        <dbReference type="ARBA" id="ARBA00005879"/>
    </source>
</evidence>
<keyword evidence="3 11" id="KW-0489">Methyltransferase</keyword>
<evidence type="ECO:0000256" key="2">
    <source>
        <dbReference type="ARBA" id="ARBA00012162"/>
    </source>
</evidence>
<dbReference type="Proteomes" id="UP000278855">
    <property type="component" value="Unassembled WGS sequence"/>
</dbReference>
<reference evidence="10 12" key="1">
    <citation type="submission" date="2018-11" db="EMBL/GenBank/DDBJ databases">
        <title>Shewanella sp. M2.</title>
        <authorList>
            <person name="Hwang Y.J."/>
            <person name="Hwang C.Y."/>
        </authorList>
    </citation>
    <scope>NUCLEOTIDE SEQUENCE [LARGE SCALE GENOMIC DNA]</scope>
    <source>
        <strain evidence="10 12">M2</strain>
    </source>
</reference>
<name>A0A3N4DQ65_9GAMM</name>
<evidence type="ECO:0000256" key="8">
    <source>
        <dbReference type="ARBA" id="ARBA00060548"/>
    </source>
</evidence>
<dbReference type="InterPro" id="IPR014777">
    <property type="entry name" value="4pyrrole_Mease_sub1"/>
</dbReference>
<feature type="domain" description="Tetrapyrrole methylase" evidence="9">
    <location>
        <begin position="34"/>
        <end position="246"/>
    </location>
</feature>
<dbReference type="UniPathway" id="UPA00262">
    <property type="reaction ID" value="UER00211"/>
</dbReference>
<evidence type="ECO:0000259" key="9">
    <source>
        <dbReference type="Pfam" id="PF00590"/>
    </source>
</evidence>
<comment type="similarity">
    <text evidence="1">Belongs to the precorrin methyltransferase family.</text>
</comment>
<evidence type="ECO:0000256" key="3">
    <source>
        <dbReference type="ARBA" id="ARBA00022603"/>
    </source>
</evidence>
<keyword evidence="12" id="KW-1185">Reference proteome</keyword>
<evidence type="ECO:0000256" key="4">
    <source>
        <dbReference type="ARBA" id="ARBA00022679"/>
    </source>
</evidence>
<comment type="pathway">
    <text evidence="8">Cofactor biosynthesis; adenosylcobalamin biosynthesis; precorrin-2 from uroporphyrinogen III: step 1/1.</text>
</comment>
<sequence>MNSVDAMIKGHQPINSLGCLTDGLPTSELQAGEVAIVGAGCGQLDLMTIKAARIVAQADALVFDSLVSSDILTLVTPSCQRHFVGKRCGQPSVNQEDINALLLSLAQQGFKVVRLKGGDPHIFGRGSEEALYLAQQGIRSQFIAGVTAALGCASSTGIPLTFRGMARSVTLITGTKMTDADNANAPTQWQALLTAQSTLVFYMGKEQAASISLGLLDTQCAANLPVAFVTNGGRPNQIVTYATVDSMADAALTIKDSGPTLIIIGEVVSVGQQLSALLDDIDFVSPQPESQPHSEYECEVLYA</sequence>
<dbReference type="InterPro" id="IPR014776">
    <property type="entry name" value="4pyrrole_Mease_sub2"/>
</dbReference>
<dbReference type="PANTHER" id="PTHR45790">
    <property type="entry name" value="SIROHEME SYNTHASE-RELATED"/>
    <property type="match status" value="1"/>
</dbReference>
<dbReference type="SUPFAM" id="SSF53790">
    <property type="entry name" value="Tetrapyrrole methylase"/>
    <property type="match status" value="1"/>
</dbReference>
<dbReference type="FunFam" id="3.40.1010.10:FF:000001">
    <property type="entry name" value="Siroheme synthase"/>
    <property type="match status" value="1"/>
</dbReference>
<dbReference type="NCBIfam" id="NF004790">
    <property type="entry name" value="PRK06136.1"/>
    <property type="match status" value="1"/>
</dbReference>
<protein>
    <recommendedName>
        <fullName evidence="2">uroporphyrinogen-III C-methyltransferase</fullName>
        <ecNumber evidence="2">2.1.1.107</ecNumber>
    </recommendedName>
</protein>
<keyword evidence="5" id="KW-0949">S-adenosyl-L-methionine</keyword>
<organism evidence="11 13">
    <name type="scientific">Shewanella psychromarinicola</name>
    <dbReference type="NCBI Taxonomy" id="2487742"/>
    <lineage>
        <taxon>Bacteria</taxon>
        <taxon>Pseudomonadati</taxon>
        <taxon>Pseudomonadota</taxon>
        <taxon>Gammaproteobacteria</taxon>
        <taxon>Alteromonadales</taxon>
        <taxon>Shewanellaceae</taxon>
        <taxon>Shewanella</taxon>
    </lineage>
</organism>
<dbReference type="InterPro" id="IPR000878">
    <property type="entry name" value="4pyrrol_Mease"/>
</dbReference>
<dbReference type="GO" id="GO:0004851">
    <property type="term" value="F:uroporphyrin-III C-methyltransferase activity"/>
    <property type="evidence" value="ECO:0007669"/>
    <property type="project" value="UniProtKB-EC"/>
</dbReference>
<dbReference type="GO" id="GO:0019354">
    <property type="term" value="P:siroheme biosynthetic process"/>
    <property type="evidence" value="ECO:0007669"/>
    <property type="project" value="UniProtKB-UniPathway"/>
</dbReference>
<evidence type="ECO:0000313" key="10">
    <source>
        <dbReference type="EMBL" id="AZG35871.1"/>
    </source>
</evidence>
<proteinExistence type="inferred from homology"/>
<dbReference type="GO" id="GO:0032259">
    <property type="term" value="P:methylation"/>
    <property type="evidence" value="ECO:0007669"/>
    <property type="project" value="UniProtKB-KW"/>
</dbReference>
<dbReference type="PANTHER" id="PTHR45790:SF3">
    <property type="entry name" value="S-ADENOSYL-L-METHIONINE-DEPENDENT UROPORPHYRINOGEN III METHYLTRANSFERASE, CHLOROPLASTIC"/>
    <property type="match status" value="1"/>
</dbReference>
<dbReference type="KEGG" id="spsr:EGC80_13955"/>
<dbReference type="Pfam" id="PF00590">
    <property type="entry name" value="TP_methylase"/>
    <property type="match status" value="1"/>
</dbReference>
<evidence type="ECO:0000313" key="12">
    <source>
        <dbReference type="Proteomes" id="UP000273778"/>
    </source>
</evidence>
<dbReference type="OrthoDB" id="9815856at2"/>
<comment type="pathway">
    <text evidence="7">Porphyrin-containing compound metabolism; siroheme biosynthesis; precorrin-2 from uroporphyrinogen III: step 1/1.</text>
</comment>
<evidence type="ECO:0000256" key="7">
    <source>
        <dbReference type="ARBA" id="ARBA00025705"/>
    </source>
</evidence>
<dbReference type="EMBL" id="CP034073">
    <property type="protein sequence ID" value="AZG35871.1"/>
    <property type="molecule type" value="Genomic_DNA"/>
</dbReference>
<evidence type="ECO:0000313" key="11">
    <source>
        <dbReference type="EMBL" id="RPA23770.1"/>
    </source>
</evidence>
<dbReference type="NCBIfam" id="TIGR01469">
    <property type="entry name" value="cobA_cysG_Cterm"/>
    <property type="match status" value="1"/>
</dbReference>
<dbReference type="InterPro" id="IPR006366">
    <property type="entry name" value="CobA/CysG_C"/>
</dbReference>
<keyword evidence="6" id="KW-0627">Porphyrin biosynthesis</keyword>
<dbReference type="AlphaFoldDB" id="A0A3N4DQ65"/>
<dbReference type="EMBL" id="RKKB01000014">
    <property type="protein sequence ID" value="RPA23770.1"/>
    <property type="molecule type" value="Genomic_DNA"/>
</dbReference>
<reference evidence="11" key="3">
    <citation type="submission" date="2018-11" db="EMBL/GenBank/DDBJ databases">
        <authorList>
            <person name="Hwang Y.J."/>
            <person name="Hwang C.Y."/>
        </authorList>
    </citation>
    <scope>NUCLEOTIDE SEQUENCE</scope>
    <source>
        <strain evidence="11">R106</strain>
    </source>
</reference>